<organism evidence="1 2">
    <name type="scientific">Persicobacter diffluens</name>
    <dbReference type="NCBI Taxonomy" id="981"/>
    <lineage>
        <taxon>Bacteria</taxon>
        <taxon>Pseudomonadati</taxon>
        <taxon>Bacteroidota</taxon>
        <taxon>Cytophagia</taxon>
        <taxon>Cytophagales</taxon>
        <taxon>Persicobacteraceae</taxon>
        <taxon>Persicobacter</taxon>
    </lineage>
</organism>
<dbReference type="PROSITE" id="PS51257">
    <property type="entry name" value="PROKAR_LIPOPROTEIN"/>
    <property type="match status" value="1"/>
</dbReference>
<dbReference type="AlphaFoldDB" id="A0AAN4W2U7"/>
<evidence type="ECO:0008006" key="3">
    <source>
        <dbReference type="Google" id="ProtNLM"/>
    </source>
</evidence>
<proteinExistence type="predicted"/>
<dbReference type="Proteomes" id="UP001310022">
    <property type="component" value="Unassembled WGS sequence"/>
</dbReference>
<evidence type="ECO:0000313" key="1">
    <source>
        <dbReference type="EMBL" id="GJM63480.1"/>
    </source>
</evidence>
<gene>
    <name evidence="1" type="ORF">PEDI_40320</name>
</gene>
<dbReference type="Pfam" id="PF05960">
    <property type="entry name" value="DUF885"/>
    <property type="match status" value="1"/>
</dbReference>
<reference evidence="1 2" key="1">
    <citation type="submission" date="2021-12" db="EMBL/GenBank/DDBJ databases">
        <title>Genome sequencing of bacteria with rrn-lacking chromosome and rrn-plasmid.</title>
        <authorList>
            <person name="Anda M."/>
            <person name="Iwasaki W."/>
        </authorList>
    </citation>
    <scope>NUCLEOTIDE SEQUENCE [LARGE SCALE GENOMIC DNA]</scope>
    <source>
        <strain evidence="1 2">NBRC 15940</strain>
    </source>
</reference>
<name>A0AAN4W2U7_9BACT</name>
<dbReference type="InterPro" id="IPR010281">
    <property type="entry name" value="DUF885"/>
</dbReference>
<accession>A0AAN4W2U7</accession>
<evidence type="ECO:0000313" key="2">
    <source>
        <dbReference type="Proteomes" id="UP001310022"/>
    </source>
</evidence>
<comment type="caution">
    <text evidence="1">The sequence shown here is derived from an EMBL/GenBank/DDBJ whole genome shotgun (WGS) entry which is preliminary data.</text>
</comment>
<sequence>MRFFFSLSIVFLLFSCSEKKTKISFNDLVTDYIQKSERFDLKDYPFDYQDYFKSIPTLDSVYLHASYYKNVKSQLSKIDCQGLRIPQQLVYDRLNFQLEIQIRRTTHLKAFHDSWGLKALPDEGIGVFDFGRDWYRFRLEELGGKVDRNWEGVFADANLQINQCKEEKMKLVEDLQLENLMQLGRYFKKKNFPMSDSLVRSHTVDLKYNAIVGKLPSSFSNRKIEPSAIHFLKDKPKLKRAEIEPIILKGIIPGALFFRDNQPKEFNQYPIGTDVPFIKGWSAYAQGLGKELGLYQDSLAIYTYWDQRNIRLAKMVVDLGVNYFEWSDEKVADFWVTAVKEHPQHWKKLKQEVVEAPGIYISEGLVEMDLYRLRDHFMVRDENPSHKKFHDRVLSLGALPTQVLEKNMF</sequence>
<dbReference type="RefSeq" id="WP_338238637.1">
    <property type="nucleotide sequence ID" value="NZ_BQKE01000003.1"/>
</dbReference>
<keyword evidence="2" id="KW-1185">Reference proteome</keyword>
<protein>
    <recommendedName>
        <fullName evidence="3">DUF885 domain-containing protein</fullName>
    </recommendedName>
</protein>
<dbReference type="EMBL" id="BQKE01000003">
    <property type="protein sequence ID" value="GJM63480.1"/>
    <property type="molecule type" value="Genomic_DNA"/>
</dbReference>